<sequence>MKVFLTSISHVLNKKKCPIFSIDIRPNSDGSLATGGQDGSVKIWKITQEESHEEGSFVKHGGAVLCVRFSPDGNLLASASDDGSVIIWGLMEKEGSTALYIKKRLNNHKSDVSSLAWSNKHLVTGGYDGSVIIYDRTTYNIVTRLEKHEKGCKGVEFSPGAEYISTYGDEGEVFIYDKSWKKVSSSKKPFKGTQTESFFGRMSWSPDGKYVACGLSFFEKQDAVSLLSAALARAYTLIGHTAPVETVAFNPWLWQVDETVSYVIATGSQDRSIAIWVSSAAKPLILLTEVSEQPILDLRWSSDGRSLYGCSYDGSVFVLSFGSDLGSQVAPTVERTKSLPYTKEFLQEPSKFPSPDGFPAKENKVVVEQEKRKIVPRLIKPLDGPDEFGAVHGHKVVLFMETKKEEAVTQDTPVARIETETKTGRYEITAKSDRTTVIIRKDSREWFTLEGHKISGIAADMSILVVAREGINKQMSIVWVYDLQKGVLLVPAMCFSEVVSLGVKNGLVLVVSFGSFKVIDLSTGSALDGSILMHSAVVNVLLDETYFLVVLYEDGGVYYYNRDMHVWCALELNCASAYSNAYQDETYKTDSTFDHLENKCVVGVHRGDGALASTAIKQIIETAGRAVPCTPGIINRVDGIIEEVLGRCQDSAVDGIDPEYIASLLVEHADTNEFQEYAHRKVQELKERKLK</sequence>
<comment type="subcellular location">
    <subcellularLocation>
        <location evidence="1">Nucleus</location>
    </subcellularLocation>
</comment>
<evidence type="ECO:0000313" key="9">
    <source>
        <dbReference type="EMBL" id="KFG26071.1"/>
    </source>
</evidence>
<evidence type="ECO:0000256" key="1">
    <source>
        <dbReference type="ARBA" id="ARBA00004123"/>
    </source>
</evidence>
<dbReference type="Gene3D" id="2.130.10.10">
    <property type="entry name" value="YVTN repeat-like/Quinoprotein amine dehydrogenase"/>
    <property type="match status" value="2"/>
</dbReference>
<feature type="repeat" description="WD" evidence="7">
    <location>
        <begin position="237"/>
        <end position="276"/>
    </location>
</feature>
<keyword evidence="4" id="KW-0677">Repeat</keyword>
<evidence type="ECO:0000256" key="5">
    <source>
        <dbReference type="ARBA" id="ARBA00022853"/>
    </source>
</evidence>
<feature type="repeat" description="WD" evidence="7">
    <location>
        <begin position="57"/>
        <end position="98"/>
    </location>
</feature>
<dbReference type="InterPro" id="IPR031120">
    <property type="entry name" value="HIR1-like"/>
</dbReference>
<feature type="repeat" description="WD" evidence="7">
    <location>
        <begin position="105"/>
        <end position="144"/>
    </location>
</feature>
<dbReference type="InterPro" id="IPR015943">
    <property type="entry name" value="WD40/YVTN_repeat-like_dom_sf"/>
</dbReference>
<dbReference type="GO" id="GO:0005634">
    <property type="term" value="C:nucleus"/>
    <property type="evidence" value="ECO:0007669"/>
    <property type="project" value="UniProtKB-SubCell"/>
</dbReference>
<gene>
    <name evidence="9" type="ORF">NESG_01185</name>
</gene>
<dbReference type="GO" id="GO:0006338">
    <property type="term" value="P:chromatin remodeling"/>
    <property type="evidence" value="ECO:0007669"/>
    <property type="project" value="TreeGrafter"/>
</dbReference>
<dbReference type="SMART" id="SM00320">
    <property type="entry name" value="WD40"/>
    <property type="match status" value="6"/>
</dbReference>
<dbReference type="Proteomes" id="UP000054524">
    <property type="component" value="Unassembled WGS sequence"/>
</dbReference>
<keyword evidence="10" id="KW-1185">Reference proteome</keyword>
<protein>
    <recommendedName>
        <fullName evidence="8">CAF1B/HIR1 beta-propeller domain-containing protein</fullName>
    </recommendedName>
</protein>
<feature type="repeat" description="WD" evidence="7">
    <location>
        <begin position="12"/>
        <end position="54"/>
    </location>
</feature>
<dbReference type="InterPro" id="IPR036322">
    <property type="entry name" value="WD40_repeat_dom_sf"/>
</dbReference>
<evidence type="ECO:0000259" key="8">
    <source>
        <dbReference type="Pfam" id="PF24105"/>
    </source>
</evidence>
<dbReference type="PROSITE" id="PS50294">
    <property type="entry name" value="WD_REPEATS_REGION"/>
    <property type="match status" value="2"/>
</dbReference>
<dbReference type="EMBL" id="AKIJ01000003">
    <property type="protein sequence ID" value="KFG26071.1"/>
    <property type="molecule type" value="Genomic_DNA"/>
</dbReference>
<dbReference type="GO" id="GO:0000417">
    <property type="term" value="C:HIR complex"/>
    <property type="evidence" value="ECO:0007669"/>
    <property type="project" value="TreeGrafter"/>
</dbReference>
<accession>A0A086J1Q3</accession>
<dbReference type="GeneID" id="77676158"/>
<feature type="domain" description="CAF1B/HIR1 beta-propeller" evidence="8">
    <location>
        <begin position="1"/>
        <end position="323"/>
    </location>
</feature>
<dbReference type="PANTHER" id="PTHR13831:SF0">
    <property type="entry name" value="PROTEIN HIRA"/>
    <property type="match status" value="1"/>
</dbReference>
<dbReference type="HOGENOM" id="CLU_010474_0_0_1"/>
<dbReference type="GO" id="GO:0000785">
    <property type="term" value="C:chromatin"/>
    <property type="evidence" value="ECO:0007669"/>
    <property type="project" value="TreeGrafter"/>
</dbReference>
<dbReference type="RefSeq" id="XP_052904626.1">
    <property type="nucleotide sequence ID" value="XM_053048821.1"/>
</dbReference>
<evidence type="ECO:0000256" key="2">
    <source>
        <dbReference type="ARBA" id="ARBA00007306"/>
    </source>
</evidence>
<dbReference type="PROSITE" id="PS50082">
    <property type="entry name" value="WD_REPEATS_2"/>
    <property type="match status" value="4"/>
</dbReference>
<dbReference type="PANTHER" id="PTHR13831">
    <property type="entry name" value="MEMBER OF THE HIR1 FAMILY OF WD-REPEAT PROTEINS"/>
    <property type="match status" value="1"/>
</dbReference>
<reference evidence="9 10" key="1">
    <citation type="journal article" date="2014" name="Genome Announc.">
        <title>Genome Sequence of the Microsporidian Species Nematocida sp1 Strain ERTm6 (ATCC PRA-372).</title>
        <authorList>
            <person name="Bakowski M.A."/>
            <person name="Priest M."/>
            <person name="Young S."/>
            <person name="Cuomo C.A."/>
            <person name="Troemel E.R."/>
        </authorList>
    </citation>
    <scope>NUCLEOTIDE SEQUENCE [LARGE SCALE GENOMIC DNA]</scope>
    <source>
        <strain evidence="9 10">ERTm6</strain>
    </source>
</reference>
<dbReference type="CDD" id="cd00200">
    <property type="entry name" value="WD40"/>
    <property type="match status" value="1"/>
</dbReference>
<dbReference type="InterPro" id="IPR001680">
    <property type="entry name" value="WD40_rpt"/>
</dbReference>
<keyword evidence="5" id="KW-0156">Chromatin regulator</keyword>
<proteinExistence type="inferred from homology"/>
<dbReference type="Pfam" id="PF24105">
    <property type="entry name" value="Beta-prop_CAF1B_HIR1"/>
    <property type="match status" value="1"/>
</dbReference>
<evidence type="ECO:0000256" key="4">
    <source>
        <dbReference type="ARBA" id="ARBA00022737"/>
    </source>
</evidence>
<evidence type="ECO:0000313" key="10">
    <source>
        <dbReference type="Proteomes" id="UP000054524"/>
    </source>
</evidence>
<dbReference type="SUPFAM" id="SSF50978">
    <property type="entry name" value="WD40 repeat-like"/>
    <property type="match status" value="2"/>
</dbReference>
<dbReference type="GO" id="GO:0006351">
    <property type="term" value="P:DNA-templated transcription"/>
    <property type="evidence" value="ECO:0007669"/>
    <property type="project" value="InterPro"/>
</dbReference>
<comment type="caution">
    <text evidence="9">The sequence shown here is derived from an EMBL/GenBank/DDBJ whole genome shotgun (WGS) entry which is preliminary data.</text>
</comment>
<name>A0A086J1Q3_NEMA1</name>
<dbReference type="InterPro" id="IPR055410">
    <property type="entry name" value="Beta-prop_CAF1B_HIR1"/>
</dbReference>
<dbReference type="AlphaFoldDB" id="A0A086J1Q3"/>
<evidence type="ECO:0000256" key="3">
    <source>
        <dbReference type="ARBA" id="ARBA00022574"/>
    </source>
</evidence>
<evidence type="ECO:0000256" key="7">
    <source>
        <dbReference type="PROSITE-ProRule" id="PRU00221"/>
    </source>
</evidence>
<organism evidence="9 10">
    <name type="scientific">Nematocida ausubeli (strain ATCC PRA-371 / ERTm2)</name>
    <name type="common">Nematode killer fungus</name>
    <dbReference type="NCBI Taxonomy" id="1913371"/>
    <lineage>
        <taxon>Eukaryota</taxon>
        <taxon>Fungi</taxon>
        <taxon>Fungi incertae sedis</taxon>
        <taxon>Microsporidia</taxon>
        <taxon>Nematocida</taxon>
    </lineage>
</organism>
<keyword evidence="3 7" id="KW-0853">WD repeat</keyword>
<comment type="similarity">
    <text evidence="2">Belongs to the WD repeat HIR1 family.</text>
</comment>
<keyword evidence="6" id="KW-0539">Nucleus</keyword>
<dbReference type="GO" id="GO:0031491">
    <property type="term" value="F:nucleosome binding"/>
    <property type="evidence" value="ECO:0007669"/>
    <property type="project" value="TreeGrafter"/>
</dbReference>
<evidence type="ECO:0000256" key="6">
    <source>
        <dbReference type="ARBA" id="ARBA00023242"/>
    </source>
</evidence>